<protein>
    <submittedName>
        <fullName evidence="1">Uncharacterized protein</fullName>
    </submittedName>
</protein>
<dbReference type="EMBL" id="JAFHDT010000236">
    <property type="protein sequence ID" value="KAI7790112.1"/>
    <property type="molecule type" value="Genomic_DNA"/>
</dbReference>
<gene>
    <name evidence="1" type="ORF">IRJ41_020083</name>
</gene>
<sequence length="361" mass="41755">EPWEVINSNGEGPYAVRTLLGWVVNGPLQGSKDNRNKIECPEVTVNRISVSKLEEMLSKQYNHDFNENDAEKREMSREDHAFMEKISKTIELQDGHYKMNLLFRMENPMLPNNLCVAKQRLVGLKRKFERNRAFHQEYKDFMDEVMKQGNAEKVSLHQLKQEEGKVWYIPHHGVYHPKKGTLRVVFDCGAAFKGTSLNDQLLQGPNLTNSLLGVLAMFHQVKVAAEDTNFLHFLWWQDGDIRQEPGEYRMNVHLFGAVFPERVIDTIYTNFFMDDCLKSVASEQEAILMIKDLTNVCLTGGFQLTKWVSNKRAVLQTVPEELRAHGIKFMDLDKDQLPMERALGLWSKGSPARAMYRRLHI</sequence>
<feature type="non-terminal residue" evidence="1">
    <location>
        <position position="361"/>
    </location>
</feature>
<reference evidence="1" key="1">
    <citation type="submission" date="2021-02" db="EMBL/GenBank/DDBJ databases">
        <title>Comparative genomics reveals that relaxation of natural selection precedes convergent phenotypic evolution of cavefish.</title>
        <authorList>
            <person name="Peng Z."/>
        </authorList>
    </citation>
    <scope>NUCLEOTIDE SEQUENCE</scope>
    <source>
        <tissue evidence="1">Muscle</tissue>
    </source>
</reference>
<dbReference type="SUPFAM" id="SSF56672">
    <property type="entry name" value="DNA/RNA polymerases"/>
    <property type="match status" value="1"/>
</dbReference>
<dbReference type="PANTHER" id="PTHR47331:SF3">
    <property type="match status" value="1"/>
</dbReference>
<dbReference type="Proteomes" id="UP001059041">
    <property type="component" value="Unassembled WGS sequence"/>
</dbReference>
<accession>A0A9W7W7R4</accession>
<keyword evidence="2" id="KW-1185">Reference proteome</keyword>
<dbReference type="InterPro" id="IPR043502">
    <property type="entry name" value="DNA/RNA_pol_sf"/>
</dbReference>
<evidence type="ECO:0000313" key="1">
    <source>
        <dbReference type="EMBL" id="KAI7790112.1"/>
    </source>
</evidence>
<comment type="caution">
    <text evidence="1">The sequence shown here is derived from an EMBL/GenBank/DDBJ whole genome shotgun (WGS) entry which is preliminary data.</text>
</comment>
<evidence type="ECO:0000313" key="2">
    <source>
        <dbReference type="Proteomes" id="UP001059041"/>
    </source>
</evidence>
<dbReference type="AlphaFoldDB" id="A0A9W7W7R4"/>
<name>A0A9W7W7R4_TRIRA</name>
<proteinExistence type="predicted"/>
<dbReference type="PANTHER" id="PTHR47331">
    <property type="entry name" value="PHD-TYPE DOMAIN-CONTAINING PROTEIN"/>
    <property type="match status" value="1"/>
</dbReference>
<organism evidence="1 2">
    <name type="scientific">Triplophysa rosa</name>
    <name type="common">Cave loach</name>
    <dbReference type="NCBI Taxonomy" id="992332"/>
    <lineage>
        <taxon>Eukaryota</taxon>
        <taxon>Metazoa</taxon>
        <taxon>Chordata</taxon>
        <taxon>Craniata</taxon>
        <taxon>Vertebrata</taxon>
        <taxon>Euteleostomi</taxon>
        <taxon>Actinopterygii</taxon>
        <taxon>Neopterygii</taxon>
        <taxon>Teleostei</taxon>
        <taxon>Ostariophysi</taxon>
        <taxon>Cypriniformes</taxon>
        <taxon>Nemacheilidae</taxon>
        <taxon>Triplophysa</taxon>
    </lineage>
</organism>